<organism evidence="1 2">
    <name type="scientific">Nitrosopumilus ureiphilus</name>
    <dbReference type="NCBI Taxonomy" id="1470067"/>
    <lineage>
        <taxon>Archaea</taxon>
        <taxon>Nitrososphaerota</taxon>
        <taxon>Nitrososphaeria</taxon>
        <taxon>Nitrosopumilales</taxon>
        <taxon>Nitrosopumilaceae</taxon>
        <taxon>Nitrosopumilus</taxon>
    </lineage>
</organism>
<proteinExistence type="predicted"/>
<accession>A0A7D5M347</accession>
<dbReference type="KEGG" id="nue:C5F50_02025"/>
<dbReference type="Proteomes" id="UP000509478">
    <property type="component" value="Chromosome"/>
</dbReference>
<gene>
    <name evidence="1" type="ORF">C5F50_02025</name>
</gene>
<reference evidence="1 2" key="1">
    <citation type="submission" date="2018-02" db="EMBL/GenBank/DDBJ databases">
        <title>Complete genome of Nitrosopumilus ureaphilus PS0.</title>
        <authorList>
            <person name="Qin W."/>
            <person name="Zheng Y."/>
            <person name="Stahl D.A."/>
        </authorList>
    </citation>
    <scope>NUCLEOTIDE SEQUENCE [LARGE SCALE GENOMIC DNA]</scope>
    <source>
        <strain evidence="1 2">PS0</strain>
    </source>
</reference>
<name>A0A7D5M347_9ARCH</name>
<dbReference type="GeneID" id="56066800"/>
<dbReference type="EMBL" id="CP026995">
    <property type="protein sequence ID" value="QLH05986.1"/>
    <property type="molecule type" value="Genomic_DNA"/>
</dbReference>
<dbReference type="AlphaFoldDB" id="A0A7D5M347"/>
<sequence length="117" mass="13401">MFGNLISILNSAYNISQNKPIRTITWPNGKKAIELDEYQSLHNMADVLNERISQFGKLMEPELYASVSTVRNLLKERNMGKENMDFIIQQSKRSINAIDTSLFSKDHIIGTEILEKV</sequence>
<evidence type="ECO:0000313" key="1">
    <source>
        <dbReference type="EMBL" id="QLH05986.1"/>
    </source>
</evidence>
<dbReference type="RefSeq" id="WP_179372048.1">
    <property type="nucleotide sequence ID" value="NZ_CP026995.1"/>
</dbReference>
<evidence type="ECO:0000313" key="2">
    <source>
        <dbReference type="Proteomes" id="UP000509478"/>
    </source>
</evidence>
<keyword evidence="2" id="KW-1185">Reference proteome</keyword>
<protein>
    <submittedName>
        <fullName evidence="1">Uncharacterized protein</fullName>
    </submittedName>
</protein>